<dbReference type="EC" id="7.2.2.-" evidence="13"/>
<comment type="subcellular location">
    <subcellularLocation>
        <location evidence="1 13">Membrane</location>
        <topology evidence="1 13">Multi-pass membrane protein</topology>
    </subcellularLocation>
</comment>
<dbReference type="GO" id="GO:0140358">
    <property type="term" value="F:P-type transmembrane transporter activity"/>
    <property type="evidence" value="ECO:0007669"/>
    <property type="project" value="InterPro"/>
</dbReference>
<dbReference type="GO" id="GO:0015203">
    <property type="term" value="F:polyamine transmembrane transporter activity"/>
    <property type="evidence" value="ECO:0007669"/>
    <property type="project" value="TreeGrafter"/>
</dbReference>
<comment type="similarity">
    <text evidence="2 13">Belongs to the cation transport ATPase (P-type) (TC 3.A.3) family. Type V subfamily.</text>
</comment>
<dbReference type="SUPFAM" id="SSF81653">
    <property type="entry name" value="Calcium ATPase, transduction domain A"/>
    <property type="match status" value="1"/>
</dbReference>
<evidence type="ECO:0000256" key="11">
    <source>
        <dbReference type="ARBA" id="ARBA00023136"/>
    </source>
</evidence>
<dbReference type="GO" id="GO:0016020">
    <property type="term" value="C:membrane"/>
    <property type="evidence" value="ECO:0007669"/>
    <property type="project" value="UniProtKB-SubCell"/>
</dbReference>
<evidence type="ECO:0000256" key="3">
    <source>
        <dbReference type="ARBA" id="ARBA00022553"/>
    </source>
</evidence>
<dbReference type="InterPro" id="IPR008250">
    <property type="entry name" value="ATPase_P-typ_transduc_dom_A_sf"/>
</dbReference>
<evidence type="ECO:0000256" key="2">
    <source>
        <dbReference type="ARBA" id="ARBA00006000"/>
    </source>
</evidence>
<comment type="caution">
    <text evidence="16">The sequence shown here is derived from an EMBL/GenBank/DDBJ whole genome shotgun (WGS) entry which is preliminary data.</text>
</comment>
<dbReference type="GO" id="GO:0046872">
    <property type="term" value="F:metal ion binding"/>
    <property type="evidence" value="ECO:0007669"/>
    <property type="project" value="UniProtKB-UniRule"/>
</dbReference>
<dbReference type="InterPro" id="IPR047819">
    <property type="entry name" value="P5A-ATPase_N"/>
</dbReference>
<dbReference type="PRINTS" id="PR00119">
    <property type="entry name" value="CATATPASE"/>
</dbReference>
<evidence type="ECO:0000259" key="14">
    <source>
        <dbReference type="Pfam" id="PF00122"/>
    </source>
</evidence>
<keyword evidence="5 13" id="KW-0479">Metal-binding</keyword>
<evidence type="ECO:0000256" key="5">
    <source>
        <dbReference type="ARBA" id="ARBA00022723"/>
    </source>
</evidence>
<dbReference type="PANTHER" id="PTHR45630:SF8">
    <property type="entry name" value="CATION-TRANSPORTING ATPASE"/>
    <property type="match status" value="1"/>
</dbReference>
<dbReference type="Pfam" id="PF00122">
    <property type="entry name" value="E1-E2_ATPase"/>
    <property type="match status" value="1"/>
</dbReference>
<dbReference type="InterPro" id="IPR018303">
    <property type="entry name" value="ATPase_P-typ_P_site"/>
</dbReference>
<dbReference type="Gene3D" id="2.70.150.10">
    <property type="entry name" value="Calcium-transporting ATPase, cytoplasmic transduction domain A"/>
    <property type="match status" value="1"/>
</dbReference>
<comment type="catalytic activity">
    <reaction evidence="12 13">
        <text>ATP + H2O = ADP + phosphate + H(+)</text>
        <dbReference type="Rhea" id="RHEA:13065"/>
        <dbReference type="ChEBI" id="CHEBI:15377"/>
        <dbReference type="ChEBI" id="CHEBI:15378"/>
        <dbReference type="ChEBI" id="CHEBI:30616"/>
        <dbReference type="ChEBI" id="CHEBI:43474"/>
        <dbReference type="ChEBI" id="CHEBI:456216"/>
    </reaction>
</comment>
<dbReference type="AlphaFoldDB" id="A0A6A4VH87"/>
<feature type="transmembrane region" description="Helical" evidence="13">
    <location>
        <begin position="459"/>
        <end position="483"/>
    </location>
</feature>
<dbReference type="GO" id="GO:0016887">
    <property type="term" value="F:ATP hydrolysis activity"/>
    <property type="evidence" value="ECO:0007669"/>
    <property type="project" value="InterPro"/>
</dbReference>
<dbReference type="InterPro" id="IPR023298">
    <property type="entry name" value="ATPase_P-typ_TM_dom_sf"/>
</dbReference>
<feature type="domain" description="P5B-type ATPase N-terminal" evidence="15">
    <location>
        <begin position="33"/>
        <end position="160"/>
    </location>
</feature>
<evidence type="ECO:0000259" key="15">
    <source>
        <dbReference type="Pfam" id="PF12409"/>
    </source>
</evidence>
<keyword evidence="17" id="KW-1185">Reference proteome</keyword>
<gene>
    <name evidence="16" type="primary">ATP13A3_3</name>
    <name evidence="16" type="ORF">FJT64_000590</name>
</gene>
<dbReference type="FunFam" id="1.20.1110.10:FF:000023">
    <property type="entry name" value="Cation-transporting ATPase"/>
    <property type="match status" value="1"/>
</dbReference>
<dbReference type="NCBIfam" id="TIGR01494">
    <property type="entry name" value="ATPase_P-type"/>
    <property type="match status" value="1"/>
</dbReference>
<evidence type="ECO:0000256" key="9">
    <source>
        <dbReference type="ARBA" id="ARBA00022967"/>
    </source>
</evidence>
<sequence length="645" mass="72102">MYSINDSPHVRYVPLLNDGRSLDHCAVINKGTDEELTARGFRLSAARASLCWLATLLLALAPLLLAYWRPDWKLRLTHRRCPLRDATAVLLKDAHGRVTVESVVKETAGLATPERFRIVDTEESESGSEGPADNSPLLPLRQREQGYLRYFWAYHLKYTWDHLSGRFVQLSGLDRDVTVHELLEQSRGFSEDQRDARLSLYGANLITVEMRSYLKYGVMCRTQLTLPPLSARLSLYGANLITVEVKSYLKLLIEEALNPFYMFQQSETLRDMVLASAVGTVMVRRDDGETVEVCSERLVPGDVLVLPESGCSMACDAVLVTGSCIVNESMLTGESVPVTKTQLTQHEEGELFSPESHRRHTLFCGTKVIQTRYYGKTPVSTRRYYGNTLVLAVVIRTGFSTAKGELIRSILFPKPMGFKFYKDSMKFMGFMFMLSLIGMVYTVYMYISRGNSPQVTVLRALDIITIVVPPALPAAMTVGTVYAQNRLKVASIFCISPPRINVCGKLKLFCFDKTGTLTEDGLSMWGVVPCAPAGFSPPERDVRALSDSSELKVALASCHGLTRLAGQLIGDPLDIQMFEATDWPRGTLETRRAVAEERIRELPPEAVWVWSDGSAEGGVENFSMAARCWRLWRRPPSCRAAEECL</sequence>
<proteinExistence type="inferred from homology"/>
<dbReference type="EMBL" id="VIIS01001598">
    <property type="protein sequence ID" value="KAF0295786.1"/>
    <property type="molecule type" value="Genomic_DNA"/>
</dbReference>
<keyword evidence="4 13" id="KW-0812">Transmembrane</keyword>
<organism evidence="16 17">
    <name type="scientific">Amphibalanus amphitrite</name>
    <name type="common">Striped barnacle</name>
    <name type="synonym">Balanus amphitrite</name>
    <dbReference type="NCBI Taxonomy" id="1232801"/>
    <lineage>
        <taxon>Eukaryota</taxon>
        <taxon>Metazoa</taxon>
        <taxon>Ecdysozoa</taxon>
        <taxon>Arthropoda</taxon>
        <taxon>Crustacea</taxon>
        <taxon>Multicrustacea</taxon>
        <taxon>Cirripedia</taxon>
        <taxon>Thoracica</taxon>
        <taxon>Thoracicalcarea</taxon>
        <taxon>Balanomorpha</taxon>
        <taxon>Balanoidea</taxon>
        <taxon>Balanidae</taxon>
        <taxon>Amphibalaninae</taxon>
        <taxon>Amphibalanus</taxon>
    </lineage>
</organism>
<keyword evidence="11 13" id="KW-0472">Membrane</keyword>
<keyword evidence="9 13" id="KW-1278">Translocase</keyword>
<dbReference type="PANTHER" id="PTHR45630">
    <property type="entry name" value="CATION-TRANSPORTING ATPASE-RELATED"/>
    <property type="match status" value="1"/>
</dbReference>
<accession>A0A6A4VH87</accession>
<keyword evidence="7 13" id="KW-0067">ATP-binding</keyword>
<dbReference type="SUPFAM" id="SSF81665">
    <property type="entry name" value="Calcium ATPase, transmembrane domain M"/>
    <property type="match status" value="1"/>
</dbReference>
<keyword evidence="8 13" id="KW-0460">Magnesium</keyword>
<protein>
    <recommendedName>
        <fullName evidence="13">Cation-transporting ATPase</fullName>
        <ecNumber evidence="13">7.2.2.-</ecNumber>
    </recommendedName>
</protein>
<dbReference type="InterPro" id="IPR001757">
    <property type="entry name" value="P_typ_ATPase"/>
</dbReference>
<dbReference type="Pfam" id="PF12409">
    <property type="entry name" value="P5-ATPase"/>
    <property type="match status" value="1"/>
</dbReference>
<dbReference type="InterPro" id="IPR059000">
    <property type="entry name" value="ATPase_P-type_domA"/>
</dbReference>
<feature type="transmembrane region" description="Helical" evidence="13">
    <location>
        <begin position="427"/>
        <end position="447"/>
    </location>
</feature>
<dbReference type="Proteomes" id="UP000440578">
    <property type="component" value="Unassembled WGS sequence"/>
</dbReference>
<dbReference type="OrthoDB" id="48943at2759"/>
<evidence type="ECO:0000256" key="12">
    <source>
        <dbReference type="ARBA" id="ARBA00049360"/>
    </source>
</evidence>
<dbReference type="InterPro" id="IPR006544">
    <property type="entry name" value="P-type_TPase_V"/>
</dbReference>
<evidence type="ECO:0000256" key="1">
    <source>
        <dbReference type="ARBA" id="ARBA00004141"/>
    </source>
</evidence>
<dbReference type="GO" id="GO:0006874">
    <property type="term" value="P:intracellular calcium ion homeostasis"/>
    <property type="evidence" value="ECO:0007669"/>
    <property type="project" value="TreeGrafter"/>
</dbReference>
<reference evidence="16 17" key="1">
    <citation type="submission" date="2019-07" db="EMBL/GenBank/DDBJ databases">
        <title>Draft genome assembly of a fouling barnacle, Amphibalanus amphitrite (Darwin, 1854): The first reference genome for Thecostraca.</title>
        <authorList>
            <person name="Kim W."/>
        </authorList>
    </citation>
    <scope>NUCLEOTIDE SEQUENCE [LARGE SCALE GENOMIC DNA]</scope>
    <source>
        <strain evidence="16">SNU_AA5</strain>
        <tissue evidence="16">Soma without cirri and trophi</tissue>
    </source>
</reference>
<evidence type="ECO:0000256" key="10">
    <source>
        <dbReference type="ARBA" id="ARBA00022989"/>
    </source>
</evidence>
<feature type="transmembrane region" description="Helical" evidence="13">
    <location>
        <begin position="45"/>
        <end position="68"/>
    </location>
</feature>
<comment type="caution">
    <text evidence="13">Lacks conserved residue(s) required for the propagation of feature annotation.</text>
</comment>
<dbReference type="GO" id="GO:0005524">
    <property type="term" value="F:ATP binding"/>
    <property type="evidence" value="ECO:0007669"/>
    <property type="project" value="UniProtKB-UniRule"/>
</dbReference>
<evidence type="ECO:0000313" key="16">
    <source>
        <dbReference type="EMBL" id="KAF0295787.1"/>
    </source>
</evidence>
<evidence type="ECO:0000256" key="4">
    <source>
        <dbReference type="ARBA" id="ARBA00022692"/>
    </source>
</evidence>
<keyword evidence="6 13" id="KW-0547">Nucleotide-binding</keyword>
<evidence type="ECO:0000256" key="8">
    <source>
        <dbReference type="ARBA" id="ARBA00022842"/>
    </source>
</evidence>
<evidence type="ECO:0000256" key="13">
    <source>
        <dbReference type="RuleBase" id="RU362082"/>
    </source>
</evidence>
<dbReference type="GO" id="GO:0019829">
    <property type="term" value="F:ATPase-coupled monoatomic cation transmembrane transporter activity"/>
    <property type="evidence" value="ECO:0007669"/>
    <property type="project" value="UniProtKB-UniRule"/>
</dbReference>
<evidence type="ECO:0000256" key="7">
    <source>
        <dbReference type="ARBA" id="ARBA00022840"/>
    </source>
</evidence>
<evidence type="ECO:0000256" key="6">
    <source>
        <dbReference type="ARBA" id="ARBA00022741"/>
    </source>
</evidence>
<dbReference type="EMBL" id="VIIS01001598">
    <property type="protein sequence ID" value="KAF0295787.1"/>
    <property type="molecule type" value="Genomic_DNA"/>
</dbReference>
<feature type="domain" description="P-type ATPase A" evidence="14">
    <location>
        <begin position="281"/>
        <end position="409"/>
    </location>
</feature>
<evidence type="ECO:0000313" key="17">
    <source>
        <dbReference type="Proteomes" id="UP000440578"/>
    </source>
</evidence>
<keyword evidence="10 13" id="KW-1133">Transmembrane helix</keyword>
<keyword evidence="3" id="KW-0597">Phosphoprotein</keyword>
<name>A0A6A4VH87_AMPAM</name>
<dbReference type="PROSITE" id="PS00154">
    <property type="entry name" value="ATPASE_E1_E2"/>
    <property type="match status" value="1"/>
</dbReference>